<dbReference type="PANTHER" id="PTHR12558:SF13">
    <property type="entry name" value="CELL DIVISION CYCLE PROTEIN 27 HOMOLOG"/>
    <property type="match status" value="1"/>
</dbReference>
<dbReference type="PROSITE" id="PS50005">
    <property type="entry name" value="TPR"/>
    <property type="match status" value="1"/>
</dbReference>
<sequence>MPNNATLLLFVIISLIVSGCDEHVAVEPDVNQNKSNSSSKPYLNQSFTLPDLTNSTDIVREHLQYLFIEAKKADDNRASFARYADALFINYFYNDAKDAYMTLAVIEPRGHKWFSMLAVTSYNLGQTEEALDYIRQANQLNDDHIASLFFEARLMEETGNYERAKHYYQIVYSKFPNIVESNFALGKLLFNMGQYEESRDYLEKAMQLSPQSSIARAYLIRLSKIVDISIDIPAENLAYNEAQLSLPHPYYEEVMTEGRTLNDLRFNINRSISKQDSLATIKYLKLLITHYNDRVQEDDFLKLSHYLTFERRLNEAKKTYLKAINRFPSSSTFHLGFADIALSEKKYELAREHYENALSMQESDNDKARSLQGIARIIASKGEFERALSLLNEAAALWKDNPIFQMDLMRVNADLGRFEKAFFHLEKAEELGFNIPNQLKERLTRLATQK</sequence>
<reference evidence="4 5" key="1">
    <citation type="submission" date="2023-09" db="EMBL/GenBank/DDBJ databases">
        <authorList>
            <person name="Rey-Velasco X."/>
        </authorList>
    </citation>
    <scope>NUCLEOTIDE SEQUENCE [LARGE SCALE GENOMIC DNA]</scope>
    <source>
        <strain evidence="4 5">W409</strain>
    </source>
</reference>
<evidence type="ECO:0000313" key="5">
    <source>
        <dbReference type="Proteomes" id="UP001249020"/>
    </source>
</evidence>
<name>A0AAW8R4M6_9ALTE</name>
<dbReference type="AlphaFoldDB" id="A0AAW8R4M6"/>
<organism evidence="4 5">
    <name type="scientific">Brumicola blandensis</name>
    <dbReference type="NCBI Taxonomy" id="3075611"/>
    <lineage>
        <taxon>Bacteria</taxon>
        <taxon>Pseudomonadati</taxon>
        <taxon>Pseudomonadota</taxon>
        <taxon>Gammaproteobacteria</taxon>
        <taxon>Alteromonadales</taxon>
        <taxon>Alteromonadaceae</taxon>
        <taxon>Brumicola</taxon>
    </lineage>
</organism>
<dbReference type="PANTHER" id="PTHR12558">
    <property type="entry name" value="CELL DIVISION CYCLE 16,23,27"/>
    <property type="match status" value="1"/>
</dbReference>
<keyword evidence="5" id="KW-1185">Reference proteome</keyword>
<dbReference type="Pfam" id="PF07719">
    <property type="entry name" value="TPR_2"/>
    <property type="match status" value="1"/>
</dbReference>
<dbReference type="Pfam" id="PF13424">
    <property type="entry name" value="TPR_12"/>
    <property type="match status" value="1"/>
</dbReference>
<dbReference type="Gene3D" id="1.25.40.10">
    <property type="entry name" value="Tetratricopeptide repeat domain"/>
    <property type="match status" value="2"/>
</dbReference>
<evidence type="ECO:0000256" key="1">
    <source>
        <dbReference type="ARBA" id="ARBA00022737"/>
    </source>
</evidence>
<dbReference type="InterPro" id="IPR011990">
    <property type="entry name" value="TPR-like_helical_dom_sf"/>
</dbReference>
<feature type="repeat" description="TPR" evidence="3">
    <location>
        <begin position="179"/>
        <end position="212"/>
    </location>
</feature>
<gene>
    <name evidence="4" type="ORF">RM544_12315</name>
</gene>
<dbReference type="PROSITE" id="PS50293">
    <property type="entry name" value="TPR_REGION"/>
    <property type="match status" value="1"/>
</dbReference>
<evidence type="ECO:0000313" key="4">
    <source>
        <dbReference type="EMBL" id="MDT0583327.1"/>
    </source>
</evidence>
<evidence type="ECO:0000256" key="3">
    <source>
        <dbReference type="PROSITE-ProRule" id="PRU00339"/>
    </source>
</evidence>
<dbReference type="SUPFAM" id="SSF48452">
    <property type="entry name" value="TPR-like"/>
    <property type="match status" value="1"/>
</dbReference>
<dbReference type="SMART" id="SM00028">
    <property type="entry name" value="TPR"/>
    <property type="match status" value="6"/>
</dbReference>
<keyword evidence="2 3" id="KW-0802">TPR repeat</keyword>
<protein>
    <submittedName>
        <fullName evidence="4">Tetratricopeptide repeat protein</fullName>
    </submittedName>
</protein>
<dbReference type="InterPro" id="IPR013105">
    <property type="entry name" value="TPR_2"/>
</dbReference>
<evidence type="ECO:0000256" key="2">
    <source>
        <dbReference type="ARBA" id="ARBA00022803"/>
    </source>
</evidence>
<dbReference type="Proteomes" id="UP001249020">
    <property type="component" value="Unassembled WGS sequence"/>
</dbReference>
<comment type="caution">
    <text evidence="4">The sequence shown here is derived from an EMBL/GenBank/DDBJ whole genome shotgun (WGS) entry which is preliminary data.</text>
</comment>
<dbReference type="InterPro" id="IPR019734">
    <property type="entry name" value="TPR_rpt"/>
</dbReference>
<dbReference type="EMBL" id="JAVRIE010000004">
    <property type="protein sequence ID" value="MDT0583327.1"/>
    <property type="molecule type" value="Genomic_DNA"/>
</dbReference>
<accession>A0AAW8R4M6</accession>
<keyword evidence="1" id="KW-0677">Repeat</keyword>
<dbReference type="RefSeq" id="WP_311362089.1">
    <property type="nucleotide sequence ID" value="NZ_JAVRIE010000004.1"/>
</dbReference>
<dbReference type="Pfam" id="PF13181">
    <property type="entry name" value="TPR_8"/>
    <property type="match status" value="1"/>
</dbReference>
<dbReference type="Pfam" id="PF13174">
    <property type="entry name" value="TPR_6"/>
    <property type="match status" value="1"/>
</dbReference>
<proteinExistence type="predicted"/>